<reference evidence="2" key="1">
    <citation type="submission" date="2017-04" db="EMBL/GenBank/DDBJ databases">
        <title>Genome evolution of the luminous symbionts of deep sea anglerfish.</title>
        <authorList>
            <person name="Hendry T.A."/>
        </authorList>
    </citation>
    <scope>NUCLEOTIDE SEQUENCE [LARGE SCALE GENOMIC DNA]</scope>
</reference>
<dbReference type="EMBL" id="CP020660">
    <property type="protein sequence ID" value="ATF09382.1"/>
    <property type="molecule type" value="Genomic_DNA"/>
</dbReference>
<dbReference type="KEGG" id="elux:BTN50_0875"/>
<name>A0A291B8S1_9GAMM</name>
<evidence type="ECO:0000313" key="1">
    <source>
        <dbReference type="EMBL" id="ATF09382.1"/>
    </source>
</evidence>
<gene>
    <name evidence="1" type="ORF">BTN50_0875</name>
</gene>
<proteinExistence type="predicted"/>
<dbReference type="Proteomes" id="UP000218160">
    <property type="component" value="Chromosome 1"/>
</dbReference>
<sequence length="40" mass="4554">MKKPFSCTIKLSQIIMRDPHLFNNLVIATGLMVKCVFSMP</sequence>
<protein>
    <submittedName>
        <fullName evidence="1">Uncharacterized protein</fullName>
    </submittedName>
</protein>
<keyword evidence="2" id="KW-1185">Reference proteome</keyword>
<accession>A0A291B8S1</accession>
<evidence type="ECO:0000313" key="2">
    <source>
        <dbReference type="Proteomes" id="UP000218160"/>
    </source>
</evidence>
<dbReference type="AlphaFoldDB" id="A0A291B8S1"/>
<organism evidence="1 2">
    <name type="scientific">Candidatus Enterovibrio altilux</name>
    <dbReference type="NCBI Taxonomy" id="1927128"/>
    <lineage>
        <taxon>Bacteria</taxon>
        <taxon>Pseudomonadati</taxon>
        <taxon>Pseudomonadota</taxon>
        <taxon>Gammaproteobacteria</taxon>
        <taxon>Vibrionales</taxon>
        <taxon>Vibrionaceae</taxon>
        <taxon>Enterovibrio</taxon>
    </lineage>
</organism>